<evidence type="ECO:0000259" key="3">
    <source>
        <dbReference type="Pfam" id="PF03413"/>
    </source>
</evidence>
<keyword evidence="2" id="KW-0732">Signal</keyword>
<feature type="compositionally biased region" description="Acidic residues" evidence="1">
    <location>
        <begin position="104"/>
        <end position="114"/>
    </location>
</feature>
<keyword evidence="5" id="KW-1185">Reference proteome</keyword>
<evidence type="ECO:0000313" key="4">
    <source>
        <dbReference type="EMBL" id="GAA2723859.1"/>
    </source>
</evidence>
<dbReference type="InterPro" id="IPR025711">
    <property type="entry name" value="PepSY"/>
</dbReference>
<accession>A0ABN3U7A1</accession>
<feature type="signal peptide" evidence="2">
    <location>
        <begin position="1"/>
        <end position="26"/>
    </location>
</feature>
<dbReference type="Pfam" id="PF03413">
    <property type="entry name" value="PepSY"/>
    <property type="match status" value="2"/>
</dbReference>
<evidence type="ECO:0000256" key="1">
    <source>
        <dbReference type="SAM" id="MobiDB-lite"/>
    </source>
</evidence>
<organism evidence="4 5">
    <name type="scientific">Actinocorallia aurantiaca</name>
    <dbReference type="NCBI Taxonomy" id="46204"/>
    <lineage>
        <taxon>Bacteria</taxon>
        <taxon>Bacillati</taxon>
        <taxon>Actinomycetota</taxon>
        <taxon>Actinomycetes</taxon>
        <taxon>Streptosporangiales</taxon>
        <taxon>Thermomonosporaceae</taxon>
        <taxon>Actinocorallia</taxon>
    </lineage>
</organism>
<evidence type="ECO:0000313" key="5">
    <source>
        <dbReference type="Proteomes" id="UP001501842"/>
    </source>
</evidence>
<name>A0ABN3U7A1_9ACTN</name>
<gene>
    <name evidence="4" type="ORF">GCM10010439_20170</name>
</gene>
<dbReference type="Gene3D" id="3.10.450.40">
    <property type="match status" value="2"/>
</dbReference>
<protein>
    <recommendedName>
        <fullName evidence="3">PepSY domain-containing protein</fullName>
    </recommendedName>
</protein>
<comment type="caution">
    <text evidence="4">The sequence shown here is derived from an EMBL/GenBank/DDBJ whole genome shotgun (WGS) entry which is preliminary data.</text>
</comment>
<proteinExistence type="predicted"/>
<dbReference type="Proteomes" id="UP001501842">
    <property type="component" value="Unassembled WGS sequence"/>
</dbReference>
<feature type="domain" description="PepSY" evidence="3">
    <location>
        <begin position="48"/>
        <end position="96"/>
    </location>
</feature>
<dbReference type="RefSeq" id="WP_344449998.1">
    <property type="nucleotide sequence ID" value="NZ_BAAATZ010000006.1"/>
</dbReference>
<reference evidence="4 5" key="1">
    <citation type="journal article" date="2019" name="Int. J. Syst. Evol. Microbiol.">
        <title>The Global Catalogue of Microorganisms (GCM) 10K type strain sequencing project: providing services to taxonomists for standard genome sequencing and annotation.</title>
        <authorList>
            <consortium name="The Broad Institute Genomics Platform"/>
            <consortium name="The Broad Institute Genome Sequencing Center for Infectious Disease"/>
            <person name="Wu L."/>
            <person name="Ma J."/>
        </authorList>
    </citation>
    <scope>NUCLEOTIDE SEQUENCE [LARGE SCALE GENOMIC DNA]</scope>
    <source>
        <strain evidence="4 5">JCM 8201</strain>
    </source>
</reference>
<feature type="chain" id="PRO_5046259744" description="PepSY domain-containing protein" evidence="2">
    <location>
        <begin position="27"/>
        <end position="204"/>
    </location>
</feature>
<feature type="region of interest" description="Disordered" evidence="1">
    <location>
        <begin position="100"/>
        <end position="120"/>
    </location>
</feature>
<evidence type="ECO:0000256" key="2">
    <source>
        <dbReference type="SAM" id="SignalP"/>
    </source>
</evidence>
<dbReference type="EMBL" id="BAAATZ010000006">
    <property type="protein sequence ID" value="GAA2723859.1"/>
    <property type="molecule type" value="Genomic_DNA"/>
</dbReference>
<sequence>MKKRTLIVIATAGVVALGGGTAVALADDDTREQVTRTVTGSEPARTDLTVEQAIAKAQEAVKGTVGSVELEDDGSGWDLEVLAEDGSWHDAEIDAKGKVVREASDDDSDDSDDSVQEKALDKAEADALKAAKVPAAQAASAAVGSVAGTVTSVEFEDAGDKPAWKVEVKDGGGVVHEVFVDAADGKVVSSRIAPADDDDDNDDD</sequence>
<feature type="domain" description="PepSY" evidence="3">
    <location>
        <begin position="132"/>
        <end position="190"/>
    </location>
</feature>